<name>A0A8H7CBS0_AGABI</name>
<evidence type="ECO:0000313" key="2">
    <source>
        <dbReference type="EMBL" id="KAF7770703.1"/>
    </source>
</evidence>
<proteinExistence type="predicted"/>
<accession>A0A8H7CBS0</accession>
<dbReference type="EMBL" id="JABXXO010000009">
    <property type="protein sequence ID" value="KAF7770703.1"/>
    <property type="molecule type" value="Genomic_DNA"/>
</dbReference>
<dbReference type="Proteomes" id="UP000629468">
    <property type="component" value="Unassembled WGS sequence"/>
</dbReference>
<feature type="region of interest" description="Disordered" evidence="1">
    <location>
        <begin position="218"/>
        <end position="240"/>
    </location>
</feature>
<evidence type="ECO:0000256" key="1">
    <source>
        <dbReference type="SAM" id="MobiDB-lite"/>
    </source>
</evidence>
<reference evidence="2 3" key="1">
    <citation type="journal article" name="Sci. Rep.">
        <title>Telomere-to-telomere assembled and centromere annotated genomes of the two main subspecies of the button mushroom Agaricus bisporus reveal especially polymorphic chromosome ends.</title>
        <authorList>
            <person name="Sonnenberg A.S.M."/>
            <person name="Sedaghat-Telgerd N."/>
            <person name="Lavrijssen B."/>
            <person name="Ohm R.A."/>
            <person name="Hendrickx P.M."/>
            <person name="Scholtmeijer K."/>
            <person name="Baars J.J.P."/>
            <person name="van Peer A."/>
        </authorList>
    </citation>
    <scope>NUCLEOTIDE SEQUENCE [LARGE SCALE GENOMIC DNA]</scope>
    <source>
        <strain evidence="2 3">H119_p4</strain>
    </source>
</reference>
<sequence>MCCPNDGYRPERDDKYLGHRLVGQKFANYITRSPILHRPSSRSPCSSPETGLPLDLYIARTIHASRVPDIVAYTALYLLASISQACQCKVPHDEDKSTYNHSTPSKLSHTLSRAVTRTPFSRAIKPHWGERHFFMGAFSLALSAYKPVFEKEFNKELRCWRMVGASEVSQEEVVEVSEAFKQCMSKELETAVKSMMWDKFVINVSEFDCPHARARERRLSNVEEEEEEEDEKSKKKRMGLKRSISSFWKPREKVIPVGDSCDCGPYRKSGVSGFLF</sequence>
<dbReference type="AlphaFoldDB" id="A0A8H7CBS0"/>
<comment type="caution">
    <text evidence="2">The sequence shown here is derived from an EMBL/GenBank/DDBJ whole genome shotgun (WGS) entry which is preliminary data.</text>
</comment>
<protein>
    <submittedName>
        <fullName evidence="2">Uncharacterized protein</fullName>
    </submittedName>
</protein>
<gene>
    <name evidence="2" type="ORF">Agabi119p4_6677</name>
</gene>
<organism evidence="2 3">
    <name type="scientific">Agaricus bisporus var. burnettii</name>
    <dbReference type="NCBI Taxonomy" id="192524"/>
    <lineage>
        <taxon>Eukaryota</taxon>
        <taxon>Fungi</taxon>
        <taxon>Dikarya</taxon>
        <taxon>Basidiomycota</taxon>
        <taxon>Agaricomycotina</taxon>
        <taxon>Agaricomycetes</taxon>
        <taxon>Agaricomycetidae</taxon>
        <taxon>Agaricales</taxon>
        <taxon>Agaricineae</taxon>
        <taxon>Agaricaceae</taxon>
        <taxon>Agaricus</taxon>
    </lineage>
</organism>
<evidence type="ECO:0000313" key="3">
    <source>
        <dbReference type="Proteomes" id="UP000629468"/>
    </source>
</evidence>